<proteinExistence type="predicted"/>
<sequence>MQTLLKETVSIIIENENTLILQSKDTFMSVNMQFPSKLALTFTGKQLYLLTYLQNEKLACDTKINNIFIDNMYKGSISCLIEALSVNITKYLNCCLSKTGGGFEINIPLFSSPIYVKFNINDDYKSPDGVPKAWEKFKEQHGVLPNILEFEPHTFKNTKIDITIEK</sequence>
<dbReference type="EMBL" id="MN448295">
    <property type="protein sequence ID" value="QFG74916.1"/>
    <property type="molecule type" value="Genomic_DNA"/>
</dbReference>
<reference evidence="1" key="1">
    <citation type="journal article" date="2019" name="Philos. Trans. R. Soc. Lond., B, Biol. Sci.">
        <title>Targeted metagenomic recovery of four divergent viruses reveals shared and distinctive characteristics of giant viruses of marine eukaryotes.</title>
        <authorList>
            <person name="Needham D.M."/>
            <person name="Poirier C."/>
            <person name="Hehenberger E."/>
            <person name="Jimenez V."/>
            <person name="Swalwell J.E."/>
            <person name="Santoro A.E."/>
            <person name="Worden A.Z."/>
        </authorList>
    </citation>
    <scope>NUCLEOTIDE SEQUENCE</scope>
    <source>
        <strain evidence="1">OPacV-421</strain>
    </source>
</reference>
<organism evidence="1">
    <name type="scientific">Megaviridae environmental sample</name>
    <dbReference type="NCBI Taxonomy" id="1737588"/>
    <lineage>
        <taxon>Viruses</taxon>
        <taxon>Varidnaviria</taxon>
        <taxon>Bamfordvirae</taxon>
        <taxon>Nucleocytoviricota</taxon>
        <taxon>Megaviricetes</taxon>
        <taxon>Imitervirales</taxon>
        <taxon>Mimiviridae</taxon>
        <taxon>environmental samples</taxon>
    </lineage>
</organism>
<name>A0A5J6VL06_9VIRU</name>
<accession>A0A5J6VL06</accession>
<protein>
    <submittedName>
        <fullName evidence="1">Uncharacterized protein</fullName>
    </submittedName>
</protein>
<evidence type="ECO:0000313" key="1">
    <source>
        <dbReference type="EMBL" id="QFG74916.1"/>
    </source>
</evidence>